<protein>
    <submittedName>
        <fullName evidence="4">IS110 family transposase</fullName>
    </submittedName>
</protein>
<accession>A0ABV1L4C1</accession>
<dbReference type="Proteomes" id="UP001493487">
    <property type="component" value="Unassembled WGS sequence"/>
</dbReference>
<dbReference type="NCBIfam" id="NF033542">
    <property type="entry name" value="transpos_IS110"/>
    <property type="match status" value="1"/>
</dbReference>
<dbReference type="Pfam" id="PF01548">
    <property type="entry name" value="DEDD_Tnp_IS110"/>
    <property type="match status" value="1"/>
</dbReference>
<feature type="compositionally biased region" description="Basic residues" evidence="1">
    <location>
        <begin position="299"/>
        <end position="313"/>
    </location>
</feature>
<reference evidence="4 5" key="1">
    <citation type="journal article" date="2023" name="Genome Announc.">
        <title>Pan-Genome Analyses of the Genus Cohnella and Proposal of the Novel Species Cohnella silvisoli sp. nov., Isolated from Forest Soil.</title>
        <authorList>
            <person name="Wang C."/>
            <person name="Mao L."/>
            <person name="Bao G."/>
            <person name="Zhu H."/>
        </authorList>
    </citation>
    <scope>NUCLEOTIDE SEQUENCE [LARGE SCALE GENOMIC DNA]</scope>
    <source>
        <strain evidence="4 5">NL03-T5-1</strain>
    </source>
</reference>
<organism evidence="4 5">
    <name type="scientific">Cohnella silvisoli</name>
    <dbReference type="NCBI Taxonomy" id="2873699"/>
    <lineage>
        <taxon>Bacteria</taxon>
        <taxon>Bacillati</taxon>
        <taxon>Bacillota</taxon>
        <taxon>Bacilli</taxon>
        <taxon>Bacillales</taxon>
        <taxon>Paenibacillaceae</taxon>
        <taxon>Cohnella</taxon>
    </lineage>
</organism>
<comment type="caution">
    <text evidence="4">The sequence shown here is derived from an EMBL/GenBank/DDBJ whole genome shotgun (WGS) entry which is preliminary data.</text>
</comment>
<feature type="domain" description="Transposase IS116/IS110/IS902 C-terminal" evidence="3">
    <location>
        <begin position="250"/>
        <end position="335"/>
    </location>
</feature>
<evidence type="ECO:0000259" key="2">
    <source>
        <dbReference type="Pfam" id="PF01548"/>
    </source>
</evidence>
<dbReference type="EMBL" id="JASKHM010000035">
    <property type="protein sequence ID" value="MEQ4487199.1"/>
    <property type="molecule type" value="Genomic_DNA"/>
</dbReference>
<dbReference type="PANTHER" id="PTHR33055:SF15">
    <property type="entry name" value="TRANSPOSASE-RELATED"/>
    <property type="match status" value="1"/>
</dbReference>
<evidence type="ECO:0000313" key="5">
    <source>
        <dbReference type="Proteomes" id="UP001493487"/>
    </source>
</evidence>
<dbReference type="InterPro" id="IPR003346">
    <property type="entry name" value="Transposase_20"/>
</dbReference>
<sequence>MDVLIERCCGLDVHKKSITACIITPQGKEIQSFNTMTRNLIELIDWVKEKRCTHVAMESTGDYWKPIYNLLELEELQPMVVNAQHIKAVPGRKTTDVQDAEWIAKLLRHGLVRGSFIPNREQRELREIIRYRRSIIEERTREVNRLQKVLEGGNIKLSSVASNVLGVSGRNMLEAIINGESDTTVLAEFAQKKLKAKKDQLKLALEGRLGPHQLLMLEKQLSHIDQLNELITELDEEIEKRMIPFAEDLRLVDTIPGVGKRTAEQILAEIGTDMTRFPTPGHLCSWAGMTPGHNESAGKKRSSKTRKGNKKLRSSLVESARAVGRKKNSYLSAQYHRIAARRGKNRAAVAVGHTILTIVHVLLTRRQEYTELGFDYFDQRKREILISSSIKRLESLGLAVSIAEQPA</sequence>
<dbReference type="InterPro" id="IPR047650">
    <property type="entry name" value="Transpos_IS110"/>
</dbReference>
<evidence type="ECO:0000256" key="1">
    <source>
        <dbReference type="SAM" id="MobiDB-lite"/>
    </source>
</evidence>
<feature type="region of interest" description="Disordered" evidence="1">
    <location>
        <begin position="290"/>
        <end position="315"/>
    </location>
</feature>
<dbReference type="PANTHER" id="PTHR33055">
    <property type="entry name" value="TRANSPOSASE FOR INSERTION SEQUENCE ELEMENT IS1111A"/>
    <property type="match status" value="1"/>
</dbReference>
<gene>
    <name evidence="4" type="ORF">QJS35_32985</name>
</gene>
<keyword evidence="5" id="KW-1185">Reference proteome</keyword>
<proteinExistence type="predicted"/>
<dbReference type="InterPro" id="IPR002525">
    <property type="entry name" value="Transp_IS110-like_N"/>
</dbReference>
<evidence type="ECO:0000259" key="3">
    <source>
        <dbReference type="Pfam" id="PF02371"/>
    </source>
</evidence>
<evidence type="ECO:0000313" key="4">
    <source>
        <dbReference type="EMBL" id="MEQ4487199.1"/>
    </source>
</evidence>
<feature type="domain" description="Transposase IS110-like N-terminal" evidence="2">
    <location>
        <begin position="9"/>
        <end position="152"/>
    </location>
</feature>
<dbReference type="RefSeq" id="WP_232190339.1">
    <property type="nucleotide sequence ID" value="NZ_JAIOAP010000036.1"/>
</dbReference>
<name>A0ABV1L4C1_9BACL</name>
<dbReference type="Pfam" id="PF02371">
    <property type="entry name" value="Transposase_20"/>
    <property type="match status" value="1"/>
</dbReference>